<dbReference type="SMART" id="SM00963">
    <property type="entry name" value="SRP54_N"/>
    <property type="match status" value="1"/>
</dbReference>
<dbReference type="Gene3D" id="1.20.120.140">
    <property type="entry name" value="Signal recognition particle SRP54, nucleotide-binding domain"/>
    <property type="match status" value="1"/>
</dbReference>
<dbReference type="InterPro" id="IPR022941">
    <property type="entry name" value="SRP54"/>
</dbReference>
<dbReference type="GO" id="GO:0008312">
    <property type="term" value="F:7S RNA binding"/>
    <property type="evidence" value="ECO:0007669"/>
    <property type="project" value="UniProtKB-UniRule"/>
</dbReference>
<dbReference type="InterPro" id="IPR036225">
    <property type="entry name" value="SRP/SRP_N"/>
</dbReference>
<accession>A0A7J3TAT3</accession>
<dbReference type="SMART" id="SM00962">
    <property type="entry name" value="SRP54"/>
    <property type="match status" value="1"/>
</dbReference>
<dbReference type="InterPro" id="IPR004125">
    <property type="entry name" value="Signal_recog_particle_SRP54_M"/>
</dbReference>
<dbReference type="HAMAP" id="MF_00306">
    <property type="entry name" value="SRP54"/>
    <property type="match status" value="1"/>
</dbReference>
<evidence type="ECO:0000313" key="12">
    <source>
        <dbReference type="EMBL" id="HHE75688.1"/>
    </source>
</evidence>
<dbReference type="InterPro" id="IPR036891">
    <property type="entry name" value="Signal_recog_part_SRP54_M_sf"/>
</dbReference>
<keyword evidence="7 10" id="KW-0733">Signal recognition particle</keyword>
<keyword evidence="5 10" id="KW-0694">RNA-binding</keyword>
<comment type="caution">
    <text evidence="12">The sequence shown here is derived from an EMBL/GenBank/DDBJ whole genome shotgun (WGS) entry which is preliminary data.</text>
</comment>
<keyword evidence="2 10" id="KW-0963">Cytoplasm</keyword>
<dbReference type="GO" id="GO:0005525">
    <property type="term" value="F:GTP binding"/>
    <property type="evidence" value="ECO:0007669"/>
    <property type="project" value="UniProtKB-UniRule"/>
</dbReference>
<dbReference type="EC" id="3.6.5.4" evidence="10"/>
<dbReference type="InterPro" id="IPR013822">
    <property type="entry name" value="Signal_recog_particl_SRP54_hlx"/>
</dbReference>
<dbReference type="SUPFAM" id="SSF47364">
    <property type="entry name" value="Domain of the SRP/SRP receptor G-proteins"/>
    <property type="match status" value="1"/>
</dbReference>
<dbReference type="InterPro" id="IPR000897">
    <property type="entry name" value="SRP54_GTPase_dom"/>
</dbReference>
<dbReference type="Gene3D" id="3.40.50.300">
    <property type="entry name" value="P-loop containing nucleotide triphosphate hydrolases"/>
    <property type="match status" value="1"/>
</dbReference>
<comment type="domain">
    <text evidence="10">Composed of three domains: the N-terminal N domain, which is responsible for interactions with the ribosome, the central G domain, which binds GTP, and the C-terminal M domain, which binds the RNA and the signal sequence of the RNC.</text>
</comment>
<sequence length="449" mass="50745">MLDSLGASLRDTIRKITKAGYVDRSLIREVVRDIQRALLKGDVEVHLALKLSKNVERRALEEKPPSGMSYRDFLIKIIYEELVAILGKEKEIKLKPQKIMLVGLYGQGKTTTAGKLAKYFHNKGLSVALVACDTHRPAAYDQLKQLGEKLNIPVFGIPGEKDARKIARAALKETKDFQVKIFDTSGRHSLEDDLIKEMEELKKIIQPDEIFLVMDATIGQQAGKQAKAFHDAVGITGVIITKMDGSAKGGGALSAVATTGAPVVFIGTGEHIEDLEHFNPTRFISRLLGMGDLETLLETAKQLELEEEKAEKVMEKMLTGKFNLKDMYDVWEQMSKPGILQKILYSLPFFKMGEIDKNLVEESEEKLRRYRVILDSMTYEELENPEIIKGSRIKRVAIGSGKNEQDVRNLLKEYHRMKKMMKEMRGNRKLMRALRRQMKSGNIDLQGLL</sequence>
<dbReference type="PROSITE" id="PS00300">
    <property type="entry name" value="SRP54"/>
    <property type="match status" value="1"/>
</dbReference>
<dbReference type="CDD" id="cd17875">
    <property type="entry name" value="SRP54_G"/>
    <property type="match status" value="1"/>
</dbReference>
<organism evidence="12">
    <name type="scientific">Candidatus Aciduliprofundum boonei</name>
    <dbReference type="NCBI Taxonomy" id="379547"/>
    <lineage>
        <taxon>Archaea</taxon>
        <taxon>Methanobacteriati</taxon>
        <taxon>Thermoplasmatota</taxon>
        <taxon>DHVE2 group</taxon>
        <taxon>Candidatus Aciduliprofundum</taxon>
    </lineage>
</organism>
<dbReference type="AlphaFoldDB" id="A0A7J3TAT3"/>
<dbReference type="FunFam" id="3.40.50.300:FF:000022">
    <property type="entry name" value="Signal recognition particle 54 kDa subunit"/>
    <property type="match status" value="1"/>
</dbReference>
<dbReference type="Gene3D" id="1.10.260.30">
    <property type="entry name" value="Signal recognition particle, SRP54 subunit, M-domain"/>
    <property type="match status" value="1"/>
</dbReference>
<reference evidence="12" key="1">
    <citation type="journal article" date="2020" name="mSystems">
        <title>Genome- and Community-Level Interaction Insights into Carbon Utilization and Element Cycling Functions of Hydrothermarchaeota in Hydrothermal Sediment.</title>
        <authorList>
            <person name="Zhou Z."/>
            <person name="Liu Y."/>
            <person name="Xu W."/>
            <person name="Pan J."/>
            <person name="Luo Z.H."/>
            <person name="Li M."/>
        </authorList>
    </citation>
    <scope>NUCLEOTIDE SEQUENCE [LARGE SCALE GENOMIC DNA]</scope>
    <source>
        <strain evidence="12">HyVt-85</strain>
    </source>
</reference>
<feature type="binding site" evidence="10">
    <location>
        <begin position="103"/>
        <end position="110"/>
    </location>
    <ligand>
        <name>GTP</name>
        <dbReference type="ChEBI" id="CHEBI:37565"/>
    </ligand>
</feature>
<feature type="binding site" evidence="10">
    <location>
        <begin position="183"/>
        <end position="187"/>
    </location>
    <ligand>
        <name>GTP</name>
        <dbReference type="ChEBI" id="CHEBI:37565"/>
    </ligand>
</feature>
<proteinExistence type="inferred from homology"/>
<keyword evidence="8 10" id="KW-0687">Ribonucleoprotein</keyword>
<evidence type="ECO:0000256" key="2">
    <source>
        <dbReference type="ARBA" id="ARBA00022490"/>
    </source>
</evidence>
<dbReference type="GO" id="GO:0003924">
    <property type="term" value="F:GTPase activity"/>
    <property type="evidence" value="ECO:0007669"/>
    <property type="project" value="UniProtKB-UniRule"/>
</dbReference>
<dbReference type="InterPro" id="IPR027417">
    <property type="entry name" value="P-loop_NTPase"/>
</dbReference>
<evidence type="ECO:0000256" key="3">
    <source>
        <dbReference type="ARBA" id="ARBA00022741"/>
    </source>
</evidence>
<dbReference type="SUPFAM" id="SSF47446">
    <property type="entry name" value="Signal peptide-binding domain"/>
    <property type="match status" value="1"/>
</dbReference>
<comment type="similarity">
    <text evidence="1 10">Belongs to the GTP-binding SRP family. SRP54 subfamily.</text>
</comment>
<comment type="subcellular location">
    <subcellularLocation>
        <location evidence="10">Cytoplasm</location>
    </subcellularLocation>
    <text evidence="10">The SRP-RNC complex is targeted to the cytoplasmic membrane.</text>
</comment>
<evidence type="ECO:0000256" key="1">
    <source>
        <dbReference type="ARBA" id="ARBA00005450"/>
    </source>
</evidence>
<name>A0A7J3TAT3_9ARCH</name>
<gene>
    <name evidence="10" type="primary">srp54</name>
    <name evidence="12" type="ORF">ENL31_00995</name>
</gene>
<dbReference type="SMART" id="SM00382">
    <property type="entry name" value="AAA"/>
    <property type="match status" value="1"/>
</dbReference>
<dbReference type="PANTHER" id="PTHR11564">
    <property type="entry name" value="SIGNAL RECOGNITION PARTICLE 54K PROTEIN SRP54"/>
    <property type="match status" value="1"/>
</dbReference>
<keyword evidence="4 10" id="KW-0378">Hydrolase</keyword>
<evidence type="ECO:0000256" key="7">
    <source>
        <dbReference type="ARBA" id="ARBA00023135"/>
    </source>
</evidence>
<evidence type="ECO:0000259" key="11">
    <source>
        <dbReference type="PROSITE" id="PS00300"/>
    </source>
</evidence>
<dbReference type="InterPro" id="IPR003593">
    <property type="entry name" value="AAA+_ATPase"/>
</dbReference>
<dbReference type="InterPro" id="IPR042101">
    <property type="entry name" value="SRP54_N_sf"/>
</dbReference>
<dbReference type="Pfam" id="PF02978">
    <property type="entry name" value="SRP_SPB"/>
    <property type="match status" value="1"/>
</dbReference>
<dbReference type="Proteomes" id="UP000886130">
    <property type="component" value="Unassembled WGS sequence"/>
</dbReference>
<comment type="function">
    <text evidence="10">Involved in targeting and insertion of nascent membrane proteins into the cytoplasmic membrane. Binds to the hydrophobic signal sequence of the ribosome-nascent chain (RNC) as it emerges from the ribosomes. The SRP-RNC complex is then targeted to the cytoplasmic membrane where it interacts with the SRP receptor FtsY.</text>
</comment>
<keyword evidence="6 10" id="KW-0342">GTP-binding</keyword>
<dbReference type="PANTHER" id="PTHR11564:SF5">
    <property type="entry name" value="SIGNAL RECOGNITION PARTICLE SUBUNIT SRP54"/>
    <property type="match status" value="1"/>
</dbReference>
<dbReference type="Pfam" id="PF02881">
    <property type="entry name" value="SRP54_N"/>
    <property type="match status" value="1"/>
</dbReference>
<feature type="domain" description="SRP54-type proteins GTP-binding" evidence="11">
    <location>
        <begin position="262"/>
        <end position="275"/>
    </location>
</feature>
<feature type="binding site" evidence="10">
    <location>
        <begin position="241"/>
        <end position="244"/>
    </location>
    <ligand>
        <name>GTP</name>
        <dbReference type="ChEBI" id="CHEBI:37565"/>
    </ligand>
</feature>
<comment type="subunit">
    <text evidence="9 10">Part of the signal recognition particle protein translocation system, which is composed of SRP and FtsY. Archaeal SRP consists of a 7S RNA molecule of 300 nucleotides and two protein subunits: SRP54 and SRP19.</text>
</comment>
<evidence type="ECO:0000256" key="10">
    <source>
        <dbReference type="HAMAP-Rule" id="MF_00306"/>
    </source>
</evidence>
<evidence type="ECO:0000256" key="8">
    <source>
        <dbReference type="ARBA" id="ARBA00023274"/>
    </source>
</evidence>
<comment type="catalytic activity">
    <reaction evidence="10">
        <text>GTP + H2O = GDP + phosphate + H(+)</text>
        <dbReference type="Rhea" id="RHEA:19669"/>
        <dbReference type="ChEBI" id="CHEBI:15377"/>
        <dbReference type="ChEBI" id="CHEBI:15378"/>
        <dbReference type="ChEBI" id="CHEBI:37565"/>
        <dbReference type="ChEBI" id="CHEBI:43474"/>
        <dbReference type="ChEBI" id="CHEBI:58189"/>
        <dbReference type="EC" id="3.6.5.4"/>
    </reaction>
</comment>
<evidence type="ECO:0000256" key="9">
    <source>
        <dbReference type="ARBA" id="ARBA00064051"/>
    </source>
</evidence>
<dbReference type="GO" id="GO:0006614">
    <property type="term" value="P:SRP-dependent cotranslational protein targeting to membrane"/>
    <property type="evidence" value="ECO:0007669"/>
    <property type="project" value="InterPro"/>
</dbReference>
<dbReference type="EMBL" id="DRTM01000076">
    <property type="protein sequence ID" value="HHE75688.1"/>
    <property type="molecule type" value="Genomic_DNA"/>
</dbReference>
<evidence type="ECO:0000256" key="4">
    <source>
        <dbReference type="ARBA" id="ARBA00022801"/>
    </source>
</evidence>
<evidence type="ECO:0000256" key="6">
    <source>
        <dbReference type="ARBA" id="ARBA00023134"/>
    </source>
</evidence>
<dbReference type="Pfam" id="PF00448">
    <property type="entry name" value="SRP54"/>
    <property type="match status" value="1"/>
</dbReference>
<dbReference type="GO" id="GO:0048500">
    <property type="term" value="C:signal recognition particle"/>
    <property type="evidence" value="ECO:0007669"/>
    <property type="project" value="UniProtKB-UniRule"/>
</dbReference>
<evidence type="ECO:0000256" key="5">
    <source>
        <dbReference type="ARBA" id="ARBA00022884"/>
    </source>
</evidence>
<protein>
    <recommendedName>
        <fullName evidence="10">Signal recognition particle 54 kDa protein</fullName>
        <shortName evidence="10">SRP54</shortName>
        <ecNumber evidence="10">3.6.5.4</ecNumber>
    </recommendedName>
</protein>
<keyword evidence="3 10" id="KW-0547">Nucleotide-binding</keyword>
<dbReference type="SUPFAM" id="SSF52540">
    <property type="entry name" value="P-loop containing nucleoside triphosphate hydrolases"/>
    <property type="match status" value="1"/>
</dbReference>